<sequence length="261" mass="27760">MKSTPLLALTASAILTTALHAGTPTAPEPVMTTTTDNGWEITLGLYGWGAGLNGDIGAGGFTTPVDISFGDILDTLDMTAMGMMEARKGPWFAQLEGLYLRNSLTLTTYTPLRNTPAQAKLTAQTTRLELVGGYSVIDTDCTRLDLFAGAVYYDIDNELRLLGRRVVTSIGSGEGWLDPAIGFRLNQRLGGPWSAQLRGEVGGFGVSSDFLWQAVALIGYDLGESSTLFLGYRHAAVDYQKGGFLYDAASGGPILGLALTF</sequence>
<name>A0ABM7RGC6_9BACT</name>
<reference evidence="2 3" key="1">
    <citation type="submission" date="2021-06" db="EMBL/GenBank/DDBJ databases">
        <title>Complete genome of Haloferula helveola possessing various polysaccharide degrading enzymes.</title>
        <authorList>
            <person name="Takami H."/>
            <person name="Huang C."/>
            <person name="Hamasaki K."/>
        </authorList>
    </citation>
    <scope>NUCLEOTIDE SEQUENCE [LARGE SCALE GENOMIC DNA]</scope>
    <source>
        <strain evidence="2 3">CN-1</strain>
    </source>
</reference>
<evidence type="ECO:0008006" key="4">
    <source>
        <dbReference type="Google" id="ProtNLM"/>
    </source>
</evidence>
<keyword evidence="3" id="KW-1185">Reference proteome</keyword>
<evidence type="ECO:0000256" key="1">
    <source>
        <dbReference type="SAM" id="SignalP"/>
    </source>
</evidence>
<dbReference type="EMBL" id="AP024702">
    <property type="protein sequence ID" value="BCX49668.1"/>
    <property type="molecule type" value="Genomic_DNA"/>
</dbReference>
<dbReference type="Proteomes" id="UP001374893">
    <property type="component" value="Chromosome"/>
</dbReference>
<protein>
    <recommendedName>
        <fullName evidence="4">Outer membrane protein beta-barrel domain-containing protein</fullName>
    </recommendedName>
</protein>
<accession>A0ABM7RGC6</accession>
<evidence type="ECO:0000313" key="2">
    <source>
        <dbReference type="EMBL" id="BCX49668.1"/>
    </source>
</evidence>
<keyword evidence="1" id="KW-0732">Signal</keyword>
<gene>
    <name evidence="2" type="ORF">HAHE_35760</name>
</gene>
<evidence type="ECO:0000313" key="3">
    <source>
        <dbReference type="Proteomes" id="UP001374893"/>
    </source>
</evidence>
<feature type="chain" id="PRO_5046377910" description="Outer membrane protein beta-barrel domain-containing protein" evidence="1">
    <location>
        <begin position="22"/>
        <end position="261"/>
    </location>
</feature>
<feature type="signal peptide" evidence="1">
    <location>
        <begin position="1"/>
        <end position="21"/>
    </location>
</feature>
<proteinExistence type="predicted"/>
<organism evidence="2 3">
    <name type="scientific">Haloferula helveola</name>
    <dbReference type="NCBI Taxonomy" id="490095"/>
    <lineage>
        <taxon>Bacteria</taxon>
        <taxon>Pseudomonadati</taxon>
        <taxon>Verrucomicrobiota</taxon>
        <taxon>Verrucomicrobiia</taxon>
        <taxon>Verrucomicrobiales</taxon>
        <taxon>Verrucomicrobiaceae</taxon>
        <taxon>Haloferula</taxon>
    </lineage>
</organism>
<dbReference type="RefSeq" id="WP_338686367.1">
    <property type="nucleotide sequence ID" value="NZ_AP024702.1"/>
</dbReference>